<name>W8KRG3_9GAMM</name>
<proteinExistence type="predicted"/>
<evidence type="ECO:0000256" key="1">
    <source>
        <dbReference type="SAM" id="SignalP"/>
    </source>
</evidence>
<dbReference type="AlphaFoldDB" id="W8KRG3"/>
<dbReference type="Pfam" id="PF04187">
    <property type="entry name" value="Cofac_haem_bdg"/>
    <property type="match status" value="1"/>
</dbReference>
<gene>
    <name evidence="3" type="ORF">M911_01805</name>
</gene>
<dbReference type="CDD" id="cd14727">
    <property type="entry name" value="ChanN-like"/>
    <property type="match status" value="1"/>
</dbReference>
<sequence>MRFRLHHLLSAVALGVLMCLPAHAEGHEWLAPHLRDHPLVGQIWSPDDQRQISREGLDERLMAAEILLLGEVHGNPDHHAWQLKLIQTLAAADRAPALAMEIFDLEHQSRLDTLRAQGETNADALADAAGVEARHWPWDEYRPLVQWALDQDQPLVAANLSSEEAMQVARDGLREHMDEAERQRLGLSEPLPGPVGRRLIEHIVDAHCGYLPAARTGGMVDAQRARDAHMADRLLDTADRPVVLIAGSGHVRRDYGVPRYLQTREAQGTVLSLAFVEVREGDESIEDYTTAMEGVYDVILFTPRQRITDPCDDFREQLEGMRKQSS</sequence>
<keyword evidence="4" id="KW-1185">Reference proteome</keyword>
<reference evidence="4" key="2">
    <citation type="submission" date="2014-02" db="EMBL/GenBank/DDBJ databases">
        <title>Draft Genome Sequence of extremely halophilic bacteria Halorhodospira halochloris.</title>
        <authorList>
            <person name="Singh K.S."/>
        </authorList>
    </citation>
    <scope>NUCLEOTIDE SEQUENCE [LARGE SCALE GENOMIC DNA]</scope>
    <source>
        <strain evidence="4">A</strain>
    </source>
</reference>
<organism evidence="3 4">
    <name type="scientific">Ectothiorhodospira haloalkaliphila</name>
    <dbReference type="NCBI Taxonomy" id="421628"/>
    <lineage>
        <taxon>Bacteria</taxon>
        <taxon>Pseudomonadati</taxon>
        <taxon>Pseudomonadota</taxon>
        <taxon>Gammaproteobacteria</taxon>
        <taxon>Chromatiales</taxon>
        <taxon>Ectothiorhodospiraceae</taxon>
        <taxon>Ectothiorhodospira</taxon>
    </lineage>
</organism>
<dbReference type="PIRSF" id="PIRSF020419">
    <property type="entry name" value="Fe_uptake_reg_CjrA_prd"/>
    <property type="match status" value="1"/>
</dbReference>
<dbReference type="EMBL" id="CP007268">
    <property type="protein sequence ID" value="AHK78131.1"/>
    <property type="molecule type" value="Genomic_DNA"/>
</dbReference>
<feature type="domain" description="Haem-binding uptake Tiki superfamily ChaN" evidence="2">
    <location>
        <begin position="59"/>
        <end position="261"/>
    </location>
</feature>
<evidence type="ECO:0000259" key="2">
    <source>
        <dbReference type="Pfam" id="PF04187"/>
    </source>
</evidence>
<accession>W8KRG3</accession>
<protein>
    <submittedName>
        <fullName evidence="3">Lipoprotein</fullName>
    </submittedName>
</protein>
<keyword evidence="3" id="KW-0449">Lipoprotein</keyword>
<dbReference type="SUPFAM" id="SSF159501">
    <property type="entry name" value="EreA/ChaN-like"/>
    <property type="match status" value="1"/>
</dbReference>
<reference evidence="3 4" key="1">
    <citation type="journal article" date="2014" name="J Genomics">
        <title>Draft Genome Sequence of the Extremely Halophilic Phototrophic Purple Sulfur Bacterium Halorhodospira halochloris.</title>
        <authorList>
            <person name="Singh K.S."/>
            <person name="Kirksey J."/>
            <person name="Hoff W.D."/>
            <person name="Deole R."/>
        </authorList>
    </citation>
    <scope>NUCLEOTIDE SEQUENCE [LARGE SCALE GENOMIC DNA]</scope>
    <source>
        <strain evidence="3 4">A</strain>
    </source>
</reference>
<dbReference type="InterPro" id="IPR016773">
    <property type="entry name" value="Fe3_uptake_reg_CjrA_prd"/>
</dbReference>
<dbReference type="Gene3D" id="3.40.50.11550">
    <property type="match status" value="2"/>
</dbReference>
<dbReference type="Proteomes" id="UP000019442">
    <property type="component" value="Chromosome"/>
</dbReference>
<dbReference type="InterPro" id="IPR007314">
    <property type="entry name" value="Cofac_haem-bd_dom"/>
</dbReference>
<keyword evidence="1" id="KW-0732">Signal</keyword>
<dbReference type="RefSeq" id="WP_025280463.1">
    <property type="nucleotide sequence ID" value="NZ_CP007268.1"/>
</dbReference>
<evidence type="ECO:0000313" key="4">
    <source>
        <dbReference type="Proteomes" id="UP000019442"/>
    </source>
</evidence>
<dbReference type="HOGENOM" id="CLU_062196_0_0_6"/>
<feature type="signal peptide" evidence="1">
    <location>
        <begin position="1"/>
        <end position="24"/>
    </location>
</feature>
<feature type="chain" id="PRO_5004913290" evidence="1">
    <location>
        <begin position="25"/>
        <end position="326"/>
    </location>
</feature>
<dbReference type="OrthoDB" id="9795827at2"/>
<dbReference type="KEGG" id="hhc:M911_01805"/>
<evidence type="ECO:0000313" key="3">
    <source>
        <dbReference type="EMBL" id="AHK78131.1"/>
    </source>
</evidence>